<evidence type="ECO:0000256" key="1">
    <source>
        <dbReference type="SAM" id="MobiDB-lite"/>
    </source>
</evidence>
<dbReference type="Proteomes" id="UP000322699">
    <property type="component" value="Unassembled WGS sequence"/>
</dbReference>
<keyword evidence="3" id="KW-1185">Reference proteome</keyword>
<accession>A0A5B1CAP2</accession>
<name>A0A5B1CAP2_9BACT</name>
<sequence>MRWLSEDGSRTEHLPRERKTTPEWRTVWTTARRTRVSAAFRHVGDRASRASVALQSVHSVSDWAVAGAVVVRKSVQLNRALTTHGTTHTKYR</sequence>
<evidence type="ECO:0000313" key="2">
    <source>
        <dbReference type="EMBL" id="KAA1257045.1"/>
    </source>
</evidence>
<evidence type="ECO:0000313" key="3">
    <source>
        <dbReference type="Proteomes" id="UP000322699"/>
    </source>
</evidence>
<dbReference type="AlphaFoldDB" id="A0A5B1CAP2"/>
<organism evidence="2 3">
    <name type="scientific">Rubripirellula obstinata</name>
    <dbReference type="NCBI Taxonomy" id="406547"/>
    <lineage>
        <taxon>Bacteria</taxon>
        <taxon>Pseudomonadati</taxon>
        <taxon>Planctomycetota</taxon>
        <taxon>Planctomycetia</taxon>
        <taxon>Pirellulales</taxon>
        <taxon>Pirellulaceae</taxon>
        <taxon>Rubripirellula</taxon>
    </lineage>
</organism>
<dbReference type="EMBL" id="VRLW01000006">
    <property type="protein sequence ID" value="KAA1257045.1"/>
    <property type="molecule type" value="Genomic_DNA"/>
</dbReference>
<comment type="caution">
    <text evidence="2">The sequence shown here is derived from an EMBL/GenBank/DDBJ whole genome shotgun (WGS) entry which is preliminary data.</text>
</comment>
<reference evidence="2 3" key="1">
    <citation type="submission" date="2019-08" db="EMBL/GenBank/DDBJ databases">
        <title>Deep-cultivation of Planctomycetes and their phenomic and genomic characterization uncovers novel biology.</title>
        <authorList>
            <person name="Wiegand S."/>
            <person name="Jogler M."/>
            <person name="Boedeker C."/>
            <person name="Pinto D."/>
            <person name="Vollmers J."/>
            <person name="Rivas-Marin E."/>
            <person name="Kohn T."/>
            <person name="Peeters S.H."/>
            <person name="Heuer A."/>
            <person name="Rast P."/>
            <person name="Oberbeckmann S."/>
            <person name="Bunk B."/>
            <person name="Jeske O."/>
            <person name="Meyerdierks A."/>
            <person name="Storesund J.E."/>
            <person name="Kallscheuer N."/>
            <person name="Luecker S."/>
            <person name="Lage O.M."/>
            <person name="Pohl T."/>
            <person name="Merkel B.J."/>
            <person name="Hornburger P."/>
            <person name="Mueller R.-W."/>
            <person name="Bruemmer F."/>
            <person name="Labrenz M."/>
            <person name="Spormann A.M."/>
            <person name="Op Den Camp H."/>
            <person name="Overmann J."/>
            <person name="Amann R."/>
            <person name="Jetten M.S.M."/>
            <person name="Mascher T."/>
            <person name="Medema M.H."/>
            <person name="Devos D.P."/>
            <person name="Kaster A.-K."/>
            <person name="Ovreas L."/>
            <person name="Rohde M."/>
            <person name="Galperin M.Y."/>
            <person name="Jogler C."/>
        </authorList>
    </citation>
    <scope>NUCLEOTIDE SEQUENCE [LARGE SCALE GENOMIC DNA]</scope>
    <source>
        <strain evidence="2 3">LF1</strain>
    </source>
</reference>
<proteinExistence type="predicted"/>
<protein>
    <submittedName>
        <fullName evidence="2">Uncharacterized protein</fullName>
    </submittedName>
</protein>
<feature type="region of interest" description="Disordered" evidence="1">
    <location>
        <begin position="1"/>
        <end position="21"/>
    </location>
</feature>
<gene>
    <name evidence="2" type="ORF">LF1_56830</name>
</gene>